<dbReference type="AlphaFoldDB" id="A0AAD3XK43"/>
<evidence type="ECO:0000313" key="3">
    <source>
        <dbReference type="Proteomes" id="UP001279734"/>
    </source>
</evidence>
<gene>
    <name evidence="2" type="ORF">Nepgr_009397</name>
</gene>
<comment type="caution">
    <text evidence="2">The sequence shown here is derived from an EMBL/GenBank/DDBJ whole genome shotgun (WGS) entry which is preliminary data.</text>
</comment>
<proteinExistence type="predicted"/>
<evidence type="ECO:0000256" key="1">
    <source>
        <dbReference type="SAM" id="MobiDB-lite"/>
    </source>
</evidence>
<dbReference type="Proteomes" id="UP001279734">
    <property type="component" value="Unassembled WGS sequence"/>
</dbReference>
<protein>
    <submittedName>
        <fullName evidence="2">Uncharacterized protein</fullName>
    </submittedName>
</protein>
<accession>A0AAD3XK43</accession>
<reference evidence="2" key="1">
    <citation type="submission" date="2023-05" db="EMBL/GenBank/DDBJ databases">
        <title>Nepenthes gracilis genome sequencing.</title>
        <authorList>
            <person name="Fukushima K."/>
        </authorList>
    </citation>
    <scope>NUCLEOTIDE SEQUENCE</scope>
    <source>
        <strain evidence="2">SING2019-196</strain>
    </source>
</reference>
<organism evidence="2 3">
    <name type="scientific">Nepenthes gracilis</name>
    <name type="common">Slender pitcher plant</name>
    <dbReference type="NCBI Taxonomy" id="150966"/>
    <lineage>
        <taxon>Eukaryota</taxon>
        <taxon>Viridiplantae</taxon>
        <taxon>Streptophyta</taxon>
        <taxon>Embryophyta</taxon>
        <taxon>Tracheophyta</taxon>
        <taxon>Spermatophyta</taxon>
        <taxon>Magnoliopsida</taxon>
        <taxon>eudicotyledons</taxon>
        <taxon>Gunneridae</taxon>
        <taxon>Pentapetalae</taxon>
        <taxon>Caryophyllales</taxon>
        <taxon>Nepenthaceae</taxon>
        <taxon>Nepenthes</taxon>
    </lineage>
</organism>
<sequence length="103" mass="12090">MKKSEDSDAANEESFKQMQRKTRWGPDLTQDASVRRGRALLISGIINTRSHQKMFQVMSFPHQTENQEKLQHLDLENRSNWYAEQFDPDLRFFSFASTEHSGL</sequence>
<feature type="region of interest" description="Disordered" evidence="1">
    <location>
        <begin position="1"/>
        <end position="29"/>
    </location>
</feature>
<keyword evidence="3" id="KW-1185">Reference proteome</keyword>
<dbReference type="EMBL" id="BSYO01000007">
    <property type="protein sequence ID" value="GMH07557.1"/>
    <property type="molecule type" value="Genomic_DNA"/>
</dbReference>
<evidence type="ECO:0000313" key="2">
    <source>
        <dbReference type="EMBL" id="GMH07557.1"/>
    </source>
</evidence>
<name>A0AAD3XK43_NEPGR</name>